<evidence type="ECO:0000256" key="9">
    <source>
        <dbReference type="ARBA" id="ARBA00023004"/>
    </source>
</evidence>
<evidence type="ECO:0000259" key="15">
    <source>
        <dbReference type="PROSITE" id="PS50255"/>
    </source>
</evidence>
<dbReference type="PANTHER" id="PTHR19359">
    <property type="entry name" value="CYTOCHROME B5"/>
    <property type="match status" value="1"/>
</dbReference>
<keyword evidence="5" id="KW-0479">Metal-binding</keyword>
<dbReference type="InterPro" id="IPR036400">
    <property type="entry name" value="Cyt_B5-like_heme/steroid_sf"/>
</dbReference>
<keyword evidence="4" id="KW-0812">Transmembrane</keyword>
<evidence type="ECO:0000313" key="16">
    <source>
        <dbReference type="EMBL" id="KPP58487.1"/>
    </source>
</evidence>
<dbReference type="GO" id="GO:0046872">
    <property type="term" value="F:metal ion binding"/>
    <property type="evidence" value="ECO:0007669"/>
    <property type="project" value="UniProtKB-KW"/>
</dbReference>
<dbReference type="Pfam" id="PF00173">
    <property type="entry name" value="Cyt-b5"/>
    <property type="match status" value="1"/>
</dbReference>
<dbReference type="InterPro" id="IPR001199">
    <property type="entry name" value="Cyt_B5-like_heme/steroid-bd"/>
</dbReference>
<keyword evidence="7" id="KW-0492">Microsome</keyword>
<dbReference type="GO" id="GO:0005789">
    <property type="term" value="C:endoplasmic reticulum membrane"/>
    <property type="evidence" value="ECO:0007669"/>
    <property type="project" value="UniProtKB-SubCell"/>
</dbReference>
<dbReference type="EMBL" id="JARO02013859">
    <property type="protein sequence ID" value="KPP58487.1"/>
    <property type="molecule type" value="Genomic_DNA"/>
</dbReference>
<reference evidence="16 17" key="1">
    <citation type="submission" date="2015-08" db="EMBL/GenBank/DDBJ databases">
        <title>The genome of the Asian arowana (Scleropages formosus).</title>
        <authorList>
            <person name="Tan M.H."/>
            <person name="Gan H.M."/>
            <person name="Croft L.J."/>
            <person name="Austin C.M."/>
        </authorList>
    </citation>
    <scope>NUCLEOTIDE SEQUENCE [LARGE SCALE GENOMIC DNA]</scope>
    <source>
        <strain evidence="16">Aro1</strain>
    </source>
</reference>
<dbReference type="PROSITE" id="PS50255">
    <property type="entry name" value="CYTOCHROME_B5_2"/>
    <property type="match status" value="1"/>
</dbReference>
<protein>
    <recommendedName>
        <fullName evidence="13">Cytochrome b5</fullName>
    </recommendedName>
</protein>
<keyword evidence="9" id="KW-0408">Iron</keyword>
<evidence type="ECO:0000256" key="1">
    <source>
        <dbReference type="ARBA" id="ARBA00004131"/>
    </source>
</evidence>
<evidence type="ECO:0000256" key="7">
    <source>
        <dbReference type="ARBA" id="ARBA00022848"/>
    </source>
</evidence>
<dbReference type="Gene3D" id="3.10.120.10">
    <property type="entry name" value="Cytochrome b5-like heme/steroid binding domain"/>
    <property type="match status" value="1"/>
</dbReference>
<organism evidence="16 17">
    <name type="scientific">Scleropages formosus</name>
    <name type="common">Asian bonytongue</name>
    <name type="synonym">Osteoglossum formosum</name>
    <dbReference type="NCBI Taxonomy" id="113540"/>
    <lineage>
        <taxon>Eukaryota</taxon>
        <taxon>Metazoa</taxon>
        <taxon>Chordata</taxon>
        <taxon>Craniata</taxon>
        <taxon>Vertebrata</taxon>
        <taxon>Euteleostomi</taxon>
        <taxon>Actinopterygii</taxon>
        <taxon>Neopterygii</taxon>
        <taxon>Teleostei</taxon>
        <taxon>Osteoglossocephala</taxon>
        <taxon>Osteoglossomorpha</taxon>
        <taxon>Osteoglossiformes</taxon>
        <taxon>Osteoglossidae</taxon>
        <taxon>Scleropages</taxon>
    </lineage>
</organism>
<comment type="subcellular location">
    <subcellularLocation>
        <location evidence="1">Endoplasmic reticulum membrane</location>
        <topology evidence="1">Single-pass membrane protein</topology>
        <orientation evidence="1">Cytoplasmic side</orientation>
    </subcellularLocation>
    <subcellularLocation>
        <location evidence="11">Microsome membrane</location>
        <topology evidence="11">Single-pass membrane protein</topology>
        <orientation evidence="11">Cytoplasmic side</orientation>
    </subcellularLocation>
</comment>
<sequence>HPGGEEVLREQAGGDATESFEDVGHSSDARQMTESFLVGELHPVRDPLCFLPHLVPFFVPTAEQHPSLVDELGDPSTGRCHCDFAVSLVH</sequence>
<name>A0A0P7TX26_SCLFO</name>
<evidence type="ECO:0000256" key="2">
    <source>
        <dbReference type="ARBA" id="ARBA00022448"/>
    </source>
</evidence>
<feature type="non-terminal residue" evidence="16">
    <location>
        <position position="90"/>
    </location>
</feature>
<evidence type="ECO:0000256" key="4">
    <source>
        <dbReference type="ARBA" id="ARBA00022692"/>
    </source>
</evidence>
<dbReference type="STRING" id="113540.ENSSFOP00015063022"/>
<comment type="similarity">
    <text evidence="12">Belongs to the cytochrome b5 family.</text>
</comment>
<evidence type="ECO:0000256" key="12">
    <source>
        <dbReference type="ARBA" id="ARBA00038168"/>
    </source>
</evidence>
<dbReference type="PRINTS" id="PR00363">
    <property type="entry name" value="CYTOCHROMEB5"/>
</dbReference>
<evidence type="ECO:0000256" key="14">
    <source>
        <dbReference type="SAM" id="MobiDB-lite"/>
    </source>
</evidence>
<feature type="region of interest" description="Disordered" evidence="14">
    <location>
        <begin position="1"/>
        <end position="27"/>
    </location>
</feature>
<dbReference type="InterPro" id="IPR050668">
    <property type="entry name" value="Cytochrome_b5"/>
</dbReference>
<accession>A0A0P7TX26</accession>
<gene>
    <name evidence="16" type="ORF">Z043_123682</name>
</gene>
<evidence type="ECO:0000256" key="11">
    <source>
        <dbReference type="ARBA" id="ARBA00037877"/>
    </source>
</evidence>
<evidence type="ECO:0000256" key="8">
    <source>
        <dbReference type="ARBA" id="ARBA00022982"/>
    </source>
</evidence>
<dbReference type="GO" id="GO:0020037">
    <property type="term" value="F:heme binding"/>
    <property type="evidence" value="ECO:0007669"/>
    <property type="project" value="TreeGrafter"/>
</dbReference>
<evidence type="ECO:0000256" key="5">
    <source>
        <dbReference type="ARBA" id="ARBA00022723"/>
    </source>
</evidence>
<evidence type="ECO:0000256" key="13">
    <source>
        <dbReference type="ARBA" id="ARBA00039806"/>
    </source>
</evidence>
<keyword evidence="2" id="KW-0813">Transport</keyword>
<keyword evidence="3" id="KW-0349">Heme</keyword>
<keyword evidence="10" id="KW-0472">Membrane</keyword>
<evidence type="ECO:0000256" key="6">
    <source>
        <dbReference type="ARBA" id="ARBA00022824"/>
    </source>
</evidence>
<evidence type="ECO:0000256" key="10">
    <source>
        <dbReference type="ARBA" id="ARBA00023136"/>
    </source>
</evidence>
<dbReference type="PANTHER" id="PTHR19359:SF150">
    <property type="entry name" value="CYTOCHROME B5"/>
    <property type="match status" value="1"/>
</dbReference>
<keyword evidence="6" id="KW-0256">Endoplasmic reticulum</keyword>
<comment type="caution">
    <text evidence="16">The sequence shown here is derived from an EMBL/GenBank/DDBJ whole genome shotgun (WGS) entry which is preliminary data.</text>
</comment>
<feature type="domain" description="Cytochrome b5 heme-binding" evidence="15">
    <location>
        <begin position="1"/>
        <end position="42"/>
    </location>
</feature>
<evidence type="ECO:0000256" key="3">
    <source>
        <dbReference type="ARBA" id="ARBA00022617"/>
    </source>
</evidence>
<dbReference type="Proteomes" id="UP000034805">
    <property type="component" value="Unassembled WGS sequence"/>
</dbReference>
<feature type="non-terminal residue" evidence="16">
    <location>
        <position position="1"/>
    </location>
</feature>
<evidence type="ECO:0000313" key="17">
    <source>
        <dbReference type="Proteomes" id="UP000034805"/>
    </source>
</evidence>
<keyword evidence="8" id="KW-0249">Electron transport</keyword>
<dbReference type="AlphaFoldDB" id="A0A0P7TX26"/>
<proteinExistence type="inferred from homology"/>
<dbReference type="SUPFAM" id="SSF55856">
    <property type="entry name" value="Cytochrome b5-like heme/steroid binding domain"/>
    <property type="match status" value="1"/>
</dbReference>